<evidence type="ECO:0000313" key="2">
    <source>
        <dbReference type="Proteomes" id="UP001430953"/>
    </source>
</evidence>
<name>A0AAW2FUG6_9HYME</name>
<keyword evidence="2" id="KW-1185">Reference proteome</keyword>
<accession>A0AAW2FUG6</accession>
<gene>
    <name evidence="1" type="ORF">PUN28_009247</name>
</gene>
<comment type="caution">
    <text evidence="1">The sequence shown here is derived from an EMBL/GenBank/DDBJ whole genome shotgun (WGS) entry which is preliminary data.</text>
</comment>
<proteinExistence type="predicted"/>
<reference evidence="1 2" key="1">
    <citation type="submission" date="2023-03" db="EMBL/GenBank/DDBJ databases">
        <title>High recombination rates correlate with genetic variation in Cardiocondyla obscurior ants.</title>
        <authorList>
            <person name="Errbii M."/>
        </authorList>
    </citation>
    <scope>NUCLEOTIDE SEQUENCE [LARGE SCALE GENOMIC DNA]</scope>
    <source>
        <strain evidence="1">Alpha-2009</strain>
        <tissue evidence="1">Whole body</tissue>
    </source>
</reference>
<organism evidence="1 2">
    <name type="scientific">Cardiocondyla obscurior</name>
    <dbReference type="NCBI Taxonomy" id="286306"/>
    <lineage>
        <taxon>Eukaryota</taxon>
        <taxon>Metazoa</taxon>
        <taxon>Ecdysozoa</taxon>
        <taxon>Arthropoda</taxon>
        <taxon>Hexapoda</taxon>
        <taxon>Insecta</taxon>
        <taxon>Pterygota</taxon>
        <taxon>Neoptera</taxon>
        <taxon>Endopterygota</taxon>
        <taxon>Hymenoptera</taxon>
        <taxon>Apocrita</taxon>
        <taxon>Aculeata</taxon>
        <taxon>Formicoidea</taxon>
        <taxon>Formicidae</taxon>
        <taxon>Myrmicinae</taxon>
        <taxon>Cardiocondyla</taxon>
    </lineage>
</organism>
<protein>
    <submittedName>
        <fullName evidence="1">Uncharacterized protein</fullName>
    </submittedName>
</protein>
<dbReference type="AlphaFoldDB" id="A0AAW2FUG6"/>
<dbReference type="EMBL" id="JADYXP020000008">
    <property type="protein sequence ID" value="KAL0118451.1"/>
    <property type="molecule type" value="Genomic_DNA"/>
</dbReference>
<dbReference type="Proteomes" id="UP001430953">
    <property type="component" value="Unassembled WGS sequence"/>
</dbReference>
<sequence length="115" mass="12305">MLAAWQQASQGSTCGKKTAKEYDGKNVAMAQKYCKTKGVISEFYRAELIARGADASHEGEGCCGLTCAICTRAGCRTIAADATTDRGKRVNGVESRARVIYSPVPVLEAIFTRHA</sequence>
<evidence type="ECO:0000313" key="1">
    <source>
        <dbReference type="EMBL" id="KAL0118451.1"/>
    </source>
</evidence>